<dbReference type="AlphaFoldDB" id="A0AAD7I9J0"/>
<reference evidence="2" key="1">
    <citation type="submission" date="2023-03" db="EMBL/GenBank/DDBJ databases">
        <title>Massive genome expansion in bonnet fungi (Mycena s.s.) driven by repeated elements and novel gene families across ecological guilds.</title>
        <authorList>
            <consortium name="Lawrence Berkeley National Laboratory"/>
            <person name="Harder C.B."/>
            <person name="Miyauchi S."/>
            <person name="Viragh M."/>
            <person name="Kuo A."/>
            <person name="Thoen E."/>
            <person name="Andreopoulos B."/>
            <person name="Lu D."/>
            <person name="Skrede I."/>
            <person name="Drula E."/>
            <person name="Henrissat B."/>
            <person name="Morin E."/>
            <person name="Kohler A."/>
            <person name="Barry K."/>
            <person name="LaButti K."/>
            <person name="Morin E."/>
            <person name="Salamov A."/>
            <person name="Lipzen A."/>
            <person name="Mereny Z."/>
            <person name="Hegedus B."/>
            <person name="Baldrian P."/>
            <person name="Stursova M."/>
            <person name="Weitz H."/>
            <person name="Taylor A."/>
            <person name="Grigoriev I.V."/>
            <person name="Nagy L.G."/>
            <person name="Martin F."/>
            <person name="Kauserud H."/>
        </authorList>
    </citation>
    <scope>NUCLEOTIDE SEQUENCE</scope>
    <source>
        <strain evidence="2">CBHHK188m</strain>
    </source>
</reference>
<organism evidence="2 3">
    <name type="scientific">Mycena maculata</name>
    <dbReference type="NCBI Taxonomy" id="230809"/>
    <lineage>
        <taxon>Eukaryota</taxon>
        <taxon>Fungi</taxon>
        <taxon>Dikarya</taxon>
        <taxon>Basidiomycota</taxon>
        <taxon>Agaricomycotina</taxon>
        <taxon>Agaricomycetes</taxon>
        <taxon>Agaricomycetidae</taxon>
        <taxon>Agaricales</taxon>
        <taxon>Marasmiineae</taxon>
        <taxon>Mycenaceae</taxon>
        <taxon>Mycena</taxon>
    </lineage>
</organism>
<name>A0AAD7I9J0_9AGAR</name>
<evidence type="ECO:0000313" key="2">
    <source>
        <dbReference type="EMBL" id="KAJ7738036.1"/>
    </source>
</evidence>
<feature type="region of interest" description="Disordered" evidence="1">
    <location>
        <begin position="1"/>
        <end position="49"/>
    </location>
</feature>
<gene>
    <name evidence="2" type="ORF">DFH07DRAFT_841281</name>
</gene>
<feature type="compositionally biased region" description="Basic and acidic residues" evidence="1">
    <location>
        <begin position="16"/>
        <end position="34"/>
    </location>
</feature>
<evidence type="ECO:0000256" key="1">
    <source>
        <dbReference type="SAM" id="MobiDB-lite"/>
    </source>
</evidence>
<feature type="region of interest" description="Disordered" evidence="1">
    <location>
        <begin position="76"/>
        <end position="98"/>
    </location>
</feature>
<feature type="region of interest" description="Disordered" evidence="1">
    <location>
        <begin position="120"/>
        <end position="144"/>
    </location>
</feature>
<protein>
    <submittedName>
        <fullName evidence="2">Uncharacterized protein</fullName>
    </submittedName>
</protein>
<dbReference type="EMBL" id="JARJLG010000139">
    <property type="protein sequence ID" value="KAJ7738036.1"/>
    <property type="molecule type" value="Genomic_DNA"/>
</dbReference>
<dbReference type="Proteomes" id="UP001215280">
    <property type="component" value="Unassembled WGS sequence"/>
</dbReference>
<evidence type="ECO:0000313" key="3">
    <source>
        <dbReference type="Proteomes" id="UP001215280"/>
    </source>
</evidence>
<proteinExistence type="predicted"/>
<keyword evidence="3" id="KW-1185">Reference proteome</keyword>
<accession>A0AAD7I9J0</accession>
<comment type="caution">
    <text evidence="2">The sequence shown here is derived from an EMBL/GenBank/DDBJ whole genome shotgun (WGS) entry which is preliminary data.</text>
</comment>
<sequence length="207" mass="23258">MRIPPGPRPASTAVPDRVHLAREESSTERREVRRGSSRAVRGWGGGAKRRFSRLPHLTSVPHLPCRRRLRLRKWEAQRNGEYGGPGHASQPRTGRTQPDIAGAKEEYRVRWVSSCKRMGAWGTPKRREASETQSKQRRTDGRAPVPVRTLFPFRASAIPLPAQSTPKLGARSAARRWVCNVPGGFAWAYPIRGSTSGLHHQLRGRRI</sequence>